<feature type="domain" description="Conserved oligomeric Golgi complex subunit 3 N-terminal" evidence="9">
    <location>
        <begin position="126"/>
        <end position="273"/>
    </location>
</feature>
<dbReference type="InterPro" id="IPR048685">
    <property type="entry name" value="COG3_C"/>
</dbReference>
<dbReference type="GO" id="GO:0017119">
    <property type="term" value="C:Golgi transport complex"/>
    <property type="evidence" value="ECO:0007669"/>
    <property type="project" value="TreeGrafter"/>
</dbReference>
<keyword evidence="7" id="KW-0472">Membrane</keyword>
<dbReference type="Pfam" id="PF04136">
    <property type="entry name" value="COG3_N"/>
    <property type="match status" value="1"/>
</dbReference>
<reference evidence="11" key="1">
    <citation type="submission" date="2023-04" db="EMBL/GenBank/DDBJ databases">
        <title>Ambrosiozyma monospora NBRC 1965.</title>
        <authorList>
            <person name="Ichikawa N."/>
            <person name="Sato H."/>
            <person name="Tonouchi N."/>
        </authorList>
    </citation>
    <scope>NUCLEOTIDE SEQUENCE</scope>
    <source>
        <strain evidence="11">NBRC 1965</strain>
    </source>
</reference>
<dbReference type="Pfam" id="PF20671">
    <property type="entry name" value="COG3_C"/>
    <property type="match status" value="1"/>
</dbReference>
<dbReference type="PANTHER" id="PTHR13302">
    <property type="entry name" value="CONSERVED OLIGOMERIC GOLGI COMPLEX COMPONENT 3"/>
    <property type="match status" value="1"/>
</dbReference>
<proteinExistence type="inferred from homology"/>
<dbReference type="InterPro" id="IPR007265">
    <property type="entry name" value="COG_su3"/>
</dbReference>
<evidence type="ECO:0000256" key="1">
    <source>
        <dbReference type="ARBA" id="ARBA00004395"/>
    </source>
</evidence>
<evidence type="ECO:0000313" key="12">
    <source>
        <dbReference type="Proteomes" id="UP001165063"/>
    </source>
</evidence>
<dbReference type="GO" id="GO:0006891">
    <property type="term" value="P:intra-Golgi vesicle-mediated transport"/>
    <property type="evidence" value="ECO:0007669"/>
    <property type="project" value="TreeGrafter"/>
</dbReference>
<gene>
    <name evidence="11" type="ORF">Amon01_000066600</name>
</gene>
<comment type="subcellular location">
    <subcellularLocation>
        <location evidence="1">Golgi apparatus membrane</location>
        <topology evidence="1">Peripheral membrane protein</topology>
    </subcellularLocation>
</comment>
<dbReference type="GO" id="GO:0005801">
    <property type="term" value="C:cis-Golgi network"/>
    <property type="evidence" value="ECO:0007669"/>
    <property type="project" value="InterPro"/>
</dbReference>
<protein>
    <recommendedName>
        <fullName evidence="3">Conserved oligomeric Golgi complex subunit 3</fullName>
    </recommendedName>
    <alternativeName>
        <fullName evidence="8">Component of oligomeric Golgi complex 3</fullName>
    </alternativeName>
</protein>
<dbReference type="Proteomes" id="UP001165063">
    <property type="component" value="Unassembled WGS sequence"/>
</dbReference>
<evidence type="ECO:0000256" key="6">
    <source>
        <dbReference type="ARBA" id="ARBA00023034"/>
    </source>
</evidence>
<comment type="caution">
    <text evidence="11">The sequence shown here is derived from an EMBL/GenBank/DDBJ whole genome shotgun (WGS) entry which is preliminary data.</text>
</comment>
<keyword evidence="12" id="KW-1185">Reference proteome</keyword>
<keyword evidence="6" id="KW-0333">Golgi apparatus</keyword>
<name>A0A9W7DBZ8_AMBMO</name>
<evidence type="ECO:0000256" key="5">
    <source>
        <dbReference type="ARBA" id="ARBA00022927"/>
    </source>
</evidence>
<keyword evidence="4" id="KW-0813">Transport</keyword>
<dbReference type="GO" id="GO:0007030">
    <property type="term" value="P:Golgi organization"/>
    <property type="evidence" value="ECO:0007669"/>
    <property type="project" value="TreeGrafter"/>
</dbReference>
<evidence type="ECO:0000259" key="9">
    <source>
        <dbReference type="Pfam" id="PF04136"/>
    </source>
</evidence>
<comment type="similarity">
    <text evidence="2">Belongs to the COG3 family.</text>
</comment>
<feature type="domain" description="Conserved oligomeric Golgi complex subunit 3 C-terminal" evidence="10">
    <location>
        <begin position="303"/>
        <end position="667"/>
    </location>
</feature>
<evidence type="ECO:0000256" key="7">
    <source>
        <dbReference type="ARBA" id="ARBA00023136"/>
    </source>
</evidence>
<dbReference type="AlphaFoldDB" id="A0A9W7DBZ8"/>
<dbReference type="OrthoDB" id="296793at2759"/>
<dbReference type="GO" id="GO:0000139">
    <property type="term" value="C:Golgi membrane"/>
    <property type="evidence" value="ECO:0007669"/>
    <property type="project" value="UniProtKB-SubCell"/>
</dbReference>
<sequence length="898" mass="103608">MSVRRRSSSIESFGRRSRAGSMVQAIALNLPVLDLPHLQTEQHQRHSTAALRSRSLSTSSLRKVIGVNPLDAKEKNKPDYILYPLTESEKNKIRADEFQKFSNDFVINLDDQELIEQLEFQEALEFKEYLQFNKKENESFIKEATDIIEDLNKLLVINDQVTLQTRDFQTKSTKLIDELDNLTSLYDELSLKLSLFESLDPIVATLNTSSSGSIVIRDDFEDSILKRLDHCLEFVNDPANAKFYEINLYSFRFKQCMVRALSLIRNYICSGFKEIESSLQTHLTQENKSTDKLSSSSKLIIDAMINSRFETDCLKYRYLFLELYTRAVINHDTADEYFGLLNDVYSQYFKSRNNLLTHIIRPYVASQSTLTDKSLTQLAQTNVVYFIKLMQKEHDIFKHLFYLTPSQISDQVDNLSNINALNKFFETFLDPLYYMLRNRIIREGNIGELCELITIIQNYSEPDDLMDNMTFSVQPFDANSSFQYDQEMDRINYDELLKPILEDAQTRLVFKVQSYVDKNIVSYKKTGKELTIGRRRNKSVSSVVDEELAGPTVTKTNAATAISTEDDGILPLDLADLKVDTQLLYPPVLKSIQLLSRIYQLLNQGVFDDLANSVVHLVILSMRDNFSNVSSIEAKLYLIKNLIFFRDYINTFDIEHVRKETNLDFGGLRNLFPRFIRGDRTKEAIDSTYQETDLPPGTTHNYLFNVILGTIPKVVNDFVDCRYELQMALRNAVHSFIEDSKIIFINPLGKYPEEKNLDETMQSFMKTLKSELPRLRSRIMLYIDDLQILHFLIDGIKEVVLEAYDQFYKKALSLEKSEQIEYLLDMDTLVSLWADIVSEMLEGEEAENTDLLDIIDVSDVEDTTVAANSTTRIGDDTNLITENGDVSNFNLDLSLQRH</sequence>
<evidence type="ECO:0000313" key="11">
    <source>
        <dbReference type="EMBL" id="GMG19700.1"/>
    </source>
</evidence>
<dbReference type="InterPro" id="IPR048320">
    <property type="entry name" value="COG3_N"/>
</dbReference>
<evidence type="ECO:0000259" key="10">
    <source>
        <dbReference type="Pfam" id="PF20671"/>
    </source>
</evidence>
<evidence type="ECO:0000256" key="4">
    <source>
        <dbReference type="ARBA" id="ARBA00022448"/>
    </source>
</evidence>
<evidence type="ECO:0000256" key="3">
    <source>
        <dbReference type="ARBA" id="ARBA00020976"/>
    </source>
</evidence>
<keyword evidence="5" id="KW-0653">Protein transport</keyword>
<evidence type="ECO:0000256" key="2">
    <source>
        <dbReference type="ARBA" id="ARBA00009936"/>
    </source>
</evidence>
<accession>A0A9W7DBZ8</accession>
<dbReference type="GO" id="GO:0006914">
    <property type="term" value="P:autophagy"/>
    <property type="evidence" value="ECO:0007669"/>
    <property type="project" value="TreeGrafter"/>
</dbReference>
<organism evidence="11 12">
    <name type="scientific">Ambrosiozyma monospora</name>
    <name type="common">Yeast</name>
    <name type="synonym">Endomycopsis monosporus</name>
    <dbReference type="NCBI Taxonomy" id="43982"/>
    <lineage>
        <taxon>Eukaryota</taxon>
        <taxon>Fungi</taxon>
        <taxon>Dikarya</taxon>
        <taxon>Ascomycota</taxon>
        <taxon>Saccharomycotina</taxon>
        <taxon>Pichiomycetes</taxon>
        <taxon>Pichiales</taxon>
        <taxon>Pichiaceae</taxon>
        <taxon>Ambrosiozyma</taxon>
    </lineage>
</organism>
<evidence type="ECO:0000256" key="8">
    <source>
        <dbReference type="ARBA" id="ARBA00031339"/>
    </source>
</evidence>
<dbReference type="GO" id="GO:0032258">
    <property type="term" value="P:cytoplasm to vacuole targeting by the Cvt pathway"/>
    <property type="evidence" value="ECO:0007669"/>
    <property type="project" value="TreeGrafter"/>
</dbReference>
<dbReference type="PANTHER" id="PTHR13302:SF8">
    <property type="entry name" value="CONSERVED OLIGOMERIC GOLGI COMPLEX SUBUNIT 3"/>
    <property type="match status" value="1"/>
</dbReference>
<dbReference type="EMBL" id="BSXU01000183">
    <property type="protein sequence ID" value="GMG19700.1"/>
    <property type="molecule type" value="Genomic_DNA"/>
</dbReference>